<dbReference type="EMBL" id="MJGC01000016">
    <property type="protein sequence ID" value="OEJ77074.1"/>
    <property type="molecule type" value="Genomic_DNA"/>
</dbReference>
<dbReference type="RefSeq" id="WP_069965314.1">
    <property type="nucleotide sequence ID" value="NZ_CM124774.1"/>
</dbReference>
<dbReference type="AlphaFoldDB" id="A0A1E5QR38"/>
<organism evidence="1">
    <name type="scientific">Desertifilum tharense IPPAS B-1220</name>
    <dbReference type="NCBI Taxonomy" id="1781255"/>
    <lineage>
        <taxon>Bacteria</taxon>
        <taxon>Bacillati</taxon>
        <taxon>Cyanobacteriota</taxon>
        <taxon>Cyanophyceae</taxon>
        <taxon>Desertifilales</taxon>
        <taxon>Desertifilaceae</taxon>
        <taxon>Desertifilum</taxon>
    </lineage>
</organism>
<protein>
    <submittedName>
        <fullName evidence="1">Uncharacterized protein</fullName>
    </submittedName>
</protein>
<reference evidence="1" key="1">
    <citation type="submission" date="2016-09" db="EMBL/GenBank/DDBJ databases">
        <title>Draft genome of thermotolerant cyanobacterium Desertifilum sp. strain IPPAS B-1220.</title>
        <authorList>
            <person name="Sinetova M.A."/>
            <person name="Bolakhan K."/>
            <person name="Zayadan B.K."/>
            <person name="Mironov K.S."/>
            <person name="Ustinova V."/>
            <person name="Kupriyanova E.V."/>
            <person name="Sidorov R.A."/>
            <person name="Skrypnik A.N."/>
            <person name="Gogoleva N.E."/>
            <person name="Gogolev Y.V."/>
            <person name="Los D.A."/>
        </authorList>
    </citation>
    <scope>NUCLEOTIDE SEQUENCE [LARGE SCALE GENOMIC DNA]</scope>
    <source>
        <strain evidence="1">IPPAS B-1220</strain>
    </source>
</reference>
<name>A0A1E5QR38_9CYAN</name>
<dbReference type="OrthoDB" id="573996at2"/>
<evidence type="ECO:0000313" key="1">
    <source>
        <dbReference type="EMBL" id="OEJ77074.1"/>
    </source>
</evidence>
<accession>A0A1E5QR38</accession>
<proteinExistence type="predicted"/>
<dbReference type="STRING" id="1781255.BH720_01190"/>
<sequence>MSLQELKEQAFKLSVSDRLDLVNYIIESLQNDLNYKPDSSEQKNLEELPEKQLDLIGRMQGFLKTDKPAPTDTEVQAMLEERLVEKFLK</sequence>
<gene>
    <name evidence="1" type="ORF">BH720_01190</name>
</gene>
<comment type="caution">
    <text evidence="1">The sequence shown here is derived from an EMBL/GenBank/DDBJ whole genome shotgun (WGS) entry which is preliminary data.</text>
</comment>